<keyword evidence="1" id="KW-0808">Transferase</keyword>
<dbReference type="GO" id="GO:0008168">
    <property type="term" value="F:methyltransferase activity"/>
    <property type="evidence" value="ECO:0007669"/>
    <property type="project" value="UniProtKB-KW"/>
</dbReference>
<proteinExistence type="predicted"/>
<dbReference type="Pfam" id="PF13489">
    <property type="entry name" value="Methyltransf_23"/>
    <property type="match status" value="1"/>
</dbReference>
<dbReference type="GO" id="GO:0032259">
    <property type="term" value="P:methylation"/>
    <property type="evidence" value="ECO:0007669"/>
    <property type="project" value="UniProtKB-KW"/>
</dbReference>
<sequence length="238" mass="27119">MQSPELIETDFEQLYLAVRAYEGRVYTDAEVSRLPDVDTTHKYYNEWLIRKHSAKRLISYLQKKNRPLAILEVGCGNGWLAAKLADIPGAKVTGIDINQVEISQAMWVFKKDNLQFVNDSLDGDVIGHMRFDVIVFAAVLPYFSAAQAILKTALGRLNPHGEIHIIDTHFYGPGEVYGAIKRCADYYQAMGFPQMADLYHHHTLNILTGFNYEVLFDPGSIFNRVAKRGPFYWICIKK</sequence>
<dbReference type="SUPFAM" id="SSF53335">
    <property type="entry name" value="S-adenosyl-L-methionine-dependent methyltransferases"/>
    <property type="match status" value="1"/>
</dbReference>
<gene>
    <name evidence="1" type="ORF">IRJ18_08270</name>
</gene>
<dbReference type="PANTHER" id="PTHR43861">
    <property type="entry name" value="TRANS-ACONITATE 2-METHYLTRANSFERASE-RELATED"/>
    <property type="match status" value="1"/>
</dbReference>
<protein>
    <submittedName>
        <fullName evidence="1">Class I SAM-dependent methyltransferase</fullName>
    </submittedName>
</protein>
<keyword evidence="2" id="KW-1185">Reference proteome</keyword>
<dbReference type="InterPro" id="IPR029063">
    <property type="entry name" value="SAM-dependent_MTases_sf"/>
</dbReference>
<dbReference type="Gene3D" id="3.40.50.150">
    <property type="entry name" value="Vaccinia Virus protein VP39"/>
    <property type="match status" value="1"/>
</dbReference>
<dbReference type="Proteomes" id="UP000632774">
    <property type="component" value="Unassembled WGS sequence"/>
</dbReference>
<keyword evidence="1" id="KW-0489">Methyltransferase</keyword>
<dbReference type="EMBL" id="JADFFM010000001">
    <property type="protein sequence ID" value="MBE9666351.1"/>
    <property type="molecule type" value="Genomic_DNA"/>
</dbReference>
<evidence type="ECO:0000313" key="2">
    <source>
        <dbReference type="Proteomes" id="UP000632774"/>
    </source>
</evidence>
<comment type="caution">
    <text evidence="1">The sequence shown here is derived from an EMBL/GenBank/DDBJ whole genome shotgun (WGS) entry which is preliminary data.</text>
</comment>
<dbReference type="RefSeq" id="WP_194105717.1">
    <property type="nucleotide sequence ID" value="NZ_JADFFM010000001.1"/>
</dbReference>
<reference evidence="1 2" key="1">
    <citation type="submission" date="2020-10" db="EMBL/GenBank/DDBJ databases">
        <title>Mucilaginibacter mali sp. nov., isolated from rhizosphere soil of apple orchard.</title>
        <authorList>
            <person name="Lee J.-S."/>
            <person name="Kim H.S."/>
            <person name="Kim J.-S."/>
        </authorList>
    </citation>
    <scope>NUCLEOTIDE SEQUENCE [LARGE SCALE GENOMIC DNA]</scope>
    <source>
        <strain evidence="1 2">KCTC 23157</strain>
    </source>
</reference>
<evidence type="ECO:0000313" key="1">
    <source>
        <dbReference type="EMBL" id="MBE9666351.1"/>
    </source>
</evidence>
<dbReference type="CDD" id="cd02440">
    <property type="entry name" value="AdoMet_MTases"/>
    <property type="match status" value="1"/>
</dbReference>
<name>A0ABR9XG22_9SPHI</name>
<accession>A0ABR9XG22</accession>
<organism evidence="1 2">
    <name type="scientific">Mucilaginibacter boryungensis</name>
    <dbReference type="NCBI Taxonomy" id="768480"/>
    <lineage>
        <taxon>Bacteria</taxon>
        <taxon>Pseudomonadati</taxon>
        <taxon>Bacteroidota</taxon>
        <taxon>Sphingobacteriia</taxon>
        <taxon>Sphingobacteriales</taxon>
        <taxon>Sphingobacteriaceae</taxon>
        <taxon>Mucilaginibacter</taxon>
    </lineage>
</organism>